<feature type="region of interest" description="Disordered" evidence="2">
    <location>
        <begin position="268"/>
        <end position="299"/>
    </location>
</feature>
<evidence type="ECO:0000313" key="5">
    <source>
        <dbReference type="Proteomes" id="UP001444661"/>
    </source>
</evidence>
<protein>
    <recommendedName>
        <fullName evidence="3">Nephrocystin 3-like N-terminal domain-containing protein</fullName>
    </recommendedName>
</protein>
<dbReference type="PANTHER" id="PTHR10039:SF5">
    <property type="entry name" value="NACHT DOMAIN-CONTAINING PROTEIN"/>
    <property type="match status" value="1"/>
</dbReference>
<comment type="caution">
    <text evidence="4">The sequence shown here is derived from an EMBL/GenBank/DDBJ whole genome shotgun (WGS) entry which is preliminary data.</text>
</comment>
<evidence type="ECO:0000256" key="1">
    <source>
        <dbReference type="ARBA" id="ARBA00022737"/>
    </source>
</evidence>
<feature type="region of interest" description="Disordered" evidence="2">
    <location>
        <begin position="182"/>
        <end position="209"/>
    </location>
</feature>
<feature type="domain" description="Nephrocystin 3-like N-terminal" evidence="3">
    <location>
        <begin position="302"/>
        <end position="468"/>
    </location>
</feature>
<feature type="compositionally biased region" description="Basic and acidic residues" evidence="2">
    <location>
        <begin position="277"/>
        <end position="296"/>
    </location>
</feature>
<dbReference type="InterPro" id="IPR027417">
    <property type="entry name" value="P-loop_NTPase"/>
</dbReference>
<keyword evidence="1" id="KW-0677">Repeat</keyword>
<dbReference type="SUPFAM" id="SSF52540">
    <property type="entry name" value="P-loop containing nucleoside triphosphate hydrolases"/>
    <property type="match status" value="1"/>
</dbReference>
<proteinExistence type="predicted"/>
<organism evidence="4 5">
    <name type="scientific">Apiospora rasikravindrae</name>
    <dbReference type="NCBI Taxonomy" id="990691"/>
    <lineage>
        <taxon>Eukaryota</taxon>
        <taxon>Fungi</taxon>
        <taxon>Dikarya</taxon>
        <taxon>Ascomycota</taxon>
        <taxon>Pezizomycotina</taxon>
        <taxon>Sordariomycetes</taxon>
        <taxon>Xylariomycetidae</taxon>
        <taxon>Amphisphaeriales</taxon>
        <taxon>Apiosporaceae</taxon>
        <taxon>Apiospora</taxon>
    </lineage>
</organism>
<dbReference type="Proteomes" id="UP001444661">
    <property type="component" value="Unassembled WGS sequence"/>
</dbReference>
<sequence>MAGLEPIAALSLACNVLQVVGIGRETVRIAKQVYQDGKLDPALTESAGVLNDLSGQIRSATTVASAAKPKARDKQLIDLADKCQGAARDLQEEVHFLNGPPTRAKLVATLQIVAKTTWRKRRLEKLDQRLKDAESLLQAGLFTRIYDHSLSTDSQLSSLNTEFRDFIYEYRQGHAKAADLTRKHVTRETKRSEEAVKSHVTETSSHAENSLKKHIDLTIRDVVKQEQDTRLQSKRDQLLRSLKFDRMNERRNQVSSSHPRTLSWLLRDGSESDADDDGHQSSIEDPKNEDHPESPKADISWDSFTDWLRSTETVYWISGKPGSGKSTVAKYLLGQPQTREYLNQWNQNPVLVSHFFWRPGTALQQSIKGLLCSLLYQLLSEDSTAADEVRMAYDDRSYKDNEADWAQEELQSALDYVMDRYSRPVVMFLDGLDEVLPKDGALPLLEVVNGLKERDGQIGKLKLCLGSRREPLFCKRLCAYPQLRLEQLNRGDLWRYGNDNMAIPSDYHISMPIDFRFYHQRVLFNHSRLPSRDELKDWLVDSLVDKAEGVFLWLCLTVREITKALNQDETIEFLSHRILSLPGDLVDLYADMWARVNNDSDHLKTRAASYLQLAMAAPWKYPFDNFLSSFSMMVATTPGMMELLLQPDRSDQISVASLTASCETTRRDAENRCAGLLEGPNLMQVELERGIRIRPWHSGEYSSVVPHVLGWSVYRFVHRTARDFLVDTEAGQKILSLGNFPGIRPELQLLKAHLAIWRLFTRPIWKRRKGRMGAVLHMNQVSEVFLEMAHLLSKCYTLNSKTKKDETIRKELFQLFILSEQLFNYGYLFSSPTIIPTSLPFEHDPITNKDHAFNETTVNCQHEFLKEAAIHSCFKPVLWKVLLPAINSRSLDDNTMSQLLVYACSFSGSSWRAPVEGIQTRLEVIHNLLDMSASPKCRRIRRIRCVMTLDSPIISINESPFGALMMSLWDIATHHTINDDLAKRLLDLIPLFVSRGADLKEEVYLVIEVEGGLIDSRHLWRELSDDSLTKLSKHSPLGTAHSPKGCLHLDLIMGCPASAMFGKILEIWKPKSHSQEGWRPELQPLATPGLGEGHMIAVVDKRQSENDNLQLRGRVPTLAMGDMFPVGHVVNLEQDLLPLVRFVEDALHDAILRVEHIPETDTSIFSHTIVPLETQAGLVRAVERLRHENVPVVERRREVRLRLGIETPVENAEWLDYTLNFGRREFID</sequence>
<evidence type="ECO:0000256" key="2">
    <source>
        <dbReference type="SAM" id="MobiDB-lite"/>
    </source>
</evidence>
<dbReference type="Pfam" id="PF24883">
    <property type="entry name" value="NPHP3_N"/>
    <property type="match status" value="1"/>
</dbReference>
<evidence type="ECO:0000313" key="4">
    <source>
        <dbReference type="EMBL" id="KAK8043411.1"/>
    </source>
</evidence>
<gene>
    <name evidence="4" type="ORF">PG993_005841</name>
</gene>
<feature type="compositionally biased region" description="Basic and acidic residues" evidence="2">
    <location>
        <begin position="182"/>
        <end position="200"/>
    </location>
</feature>
<dbReference type="Gene3D" id="3.40.50.300">
    <property type="entry name" value="P-loop containing nucleotide triphosphate hydrolases"/>
    <property type="match status" value="1"/>
</dbReference>
<dbReference type="InterPro" id="IPR056884">
    <property type="entry name" value="NPHP3-like_N"/>
</dbReference>
<dbReference type="EMBL" id="JAQQWK010000004">
    <property type="protein sequence ID" value="KAK8043411.1"/>
    <property type="molecule type" value="Genomic_DNA"/>
</dbReference>
<accession>A0ABR1T9Y2</accession>
<evidence type="ECO:0000259" key="3">
    <source>
        <dbReference type="Pfam" id="PF24883"/>
    </source>
</evidence>
<name>A0ABR1T9Y2_9PEZI</name>
<keyword evidence="5" id="KW-1185">Reference proteome</keyword>
<reference evidence="4 5" key="1">
    <citation type="submission" date="2023-01" db="EMBL/GenBank/DDBJ databases">
        <title>Analysis of 21 Apiospora genomes using comparative genomics revels a genus with tremendous synthesis potential of carbohydrate active enzymes and secondary metabolites.</title>
        <authorList>
            <person name="Sorensen T."/>
        </authorList>
    </citation>
    <scope>NUCLEOTIDE SEQUENCE [LARGE SCALE GENOMIC DNA]</scope>
    <source>
        <strain evidence="4 5">CBS 33761</strain>
    </source>
</reference>
<dbReference type="PANTHER" id="PTHR10039">
    <property type="entry name" value="AMELOGENIN"/>
    <property type="match status" value="1"/>
</dbReference>